<dbReference type="InterPro" id="IPR010917">
    <property type="entry name" value="TonB_rcpt_CS"/>
</dbReference>
<dbReference type="OrthoDB" id="9760494at2"/>
<evidence type="ECO:0000256" key="8">
    <source>
        <dbReference type="ARBA" id="ARBA00023136"/>
    </source>
</evidence>
<reference evidence="17" key="1">
    <citation type="submission" date="2016-10" db="EMBL/GenBank/DDBJ databases">
        <authorList>
            <person name="Varghese N."/>
            <person name="Submissions S."/>
        </authorList>
    </citation>
    <scope>NUCLEOTIDE SEQUENCE [LARGE SCALE GENOMIC DNA]</scope>
    <source>
        <strain evidence="17">DSM 241</strain>
    </source>
</reference>
<dbReference type="EMBL" id="FOAA01000017">
    <property type="protein sequence ID" value="SEL45674.1"/>
    <property type="molecule type" value="Genomic_DNA"/>
</dbReference>
<dbReference type="PANTHER" id="PTHR30069">
    <property type="entry name" value="TONB-DEPENDENT OUTER MEMBRANE RECEPTOR"/>
    <property type="match status" value="1"/>
</dbReference>
<dbReference type="InterPro" id="IPR012910">
    <property type="entry name" value="Plug_dom"/>
</dbReference>
<proteinExistence type="inferred from homology"/>
<dbReference type="GO" id="GO:0044718">
    <property type="term" value="P:siderophore transmembrane transport"/>
    <property type="evidence" value="ECO:0007669"/>
    <property type="project" value="TreeGrafter"/>
</dbReference>
<evidence type="ECO:0000259" key="15">
    <source>
        <dbReference type="Pfam" id="PF07715"/>
    </source>
</evidence>
<dbReference type="STRING" id="1396821.SAMN05444515_11714"/>
<dbReference type="Gene3D" id="2.170.130.10">
    <property type="entry name" value="TonB-dependent receptor, plug domain"/>
    <property type="match status" value="1"/>
</dbReference>
<evidence type="ECO:0000256" key="6">
    <source>
        <dbReference type="ARBA" id="ARBA00022729"/>
    </source>
</evidence>
<keyword evidence="17" id="KW-1185">Reference proteome</keyword>
<evidence type="ECO:0000256" key="9">
    <source>
        <dbReference type="ARBA" id="ARBA00023237"/>
    </source>
</evidence>
<comment type="similarity">
    <text evidence="2 10 12">Belongs to the TonB-dependent receptor family.</text>
</comment>
<evidence type="ECO:0000256" key="3">
    <source>
        <dbReference type="ARBA" id="ARBA00022448"/>
    </source>
</evidence>
<protein>
    <submittedName>
        <fullName evidence="16">Hemoglobin/transferrin/lactoferrin receptor protein</fullName>
    </submittedName>
</protein>
<dbReference type="Gene3D" id="2.40.170.20">
    <property type="entry name" value="TonB-dependent receptor, beta-barrel domain"/>
    <property type="match status" value="1"/>
</dbReference>
<dbReference type="InterPro" id="IPR036942">
    <property type="entry name" value="Beta-barrel_TonB_sf"/>
</dbReference>
<dbReference type="Pfam" id="PF07715">
    <property type="entry name" value="Plug"/>
    <property type="match status" value="1"/>
</dbReference>
<organism evidence="16 17">
    <name type="scientific">Ectothiorhodospira marina</name>
    <dbReference type="NCBI Taxonomy" id="1396821"/>
    <lineage>
        <taxon>Bacteria</taxon>
        <taxon>Pseudomonadati</taxon>
        <taxon>Pseudomonadota</taxon>
        <taxon>Gammaproteobacteria</taxon>
        <taxon>Chromatiales</taxon>
        <taxon>Ectothiorhodospiraceae</taxon>
        <taxon>Ectothiorhodospira</taxon>
    </lineage>
</organism>
<evidence type="ECO:0000256" key="13">
    <source>
        <dbReference type="SAM" id="MobiDB-lite"/>
    </source>
</evidence>
<evidence type="ECO:0000313" key="17">
    <source>
        <dbReference type="Proteomes" id="UP000199256"/>
    </source>
</evidence>
<feature type="domain" description="TonB-dependent receptor-like beta-barrel" evidence="14">
    <location>
        <begin position="238"/>
        <end position="637"/>
    </location>
</feature>
<dbReference type="Proteomes" id="UP000199256">
    <property type="component" value="Unassembled WGS sequence"/>
</dbReference>
<evidence type="ECO:0000256" key="10">
    <source>
        <dbReference type="PROSITE-ProRule" id="PRU01360"/>
    </source>
</evidence>
<feature type="region of interest" description="Disordered" evidence="13">
    <location>
        <begin position="245"/>
        <end position="274"/>
    </location>
</feature>
<evidence type="ECO:0000259" key="14">
    <source>
        <dbReference type="Pfam" id="PF00593"/>
    </source>
</evidence>
<accession>A0A1H7QDF0</accession>
<evidence type="ECO:0000256" key="7">
    <source>
        <dbReference type="ARBA" id="ARBA00023077"/>
    </source>
</evidence>
<gene>
    <name evidence="16" type="ORF">SAMN05444515_11714</name>
</gene>
<dbReference type="AlphaFoldDB" id="A0A1H7QDF0"/>
<evidence type="ECO:0000256" key="12">
    <source>
        <dbReference type="RuleBase" id="RU003357"/>
    </source>
</evidence>
<evidence type="ECO:0000256" key="2">
    <source>
        <dbReference type="ARBA" id="ARBA00009810"/>
    </source>
</evidence>
<evidence type="ECO:0000256" key="1">
    <source>
        <dbReference type="ARBA" id="ARBA00004571"/>
    </source>
</evidence>
<keyword evidence="16" id="KW-0675">Receptor</keyword>
<name>A0A1H7QDF0_9GAMM</name>
<evidence type="ECO:0000256" key="4">
    <source>
        <dbReference type="ARBA" id="ARBA00022452"/>
    </source>
</evidence>
<feature type="domain" description="TonB-dependent receptor plug" evidence="15">
    <location>
        <begin position="48"/>
        <end position="143"/>
    </location>
</feature>
<evidence type="ECO:0000256" key="11">
    <source>
        <dbReference type="PROSITE-ProRule" id="PRU10144"/>
    </source>
</evidence>
<keyword evidence="9 10" id="KW-0998">Cell outer membrane</keyword>
<dbReference type="SUPFAM" id="SSF56935">
    <property type="entry name" value="Porins"/>
    <property type="match status" value="1"/>
</dbReference>
<keyword evidence="8 10" id="KW-0472">Membrane</keyword>
<evidence type="ECO:0000256" key="5">
    <source>
        <dbReference type="ARBA" id="ARBA00022692"/>
    </source>
</evidence>
<dbReference type="InterPro" id="IPR037066">
    <property type="entry name" value="Plug_dom_sf"/>
</dbReference>
<dbReference type="PANTHER" id="PTHR30069:SF41">
    <property type="entry name" value="HEME_HEMOPEXIN UTILIZATION PROTEIN C"/>
    <property type="match status" value="1"/>
</dbReference>
<keyword evidence="5 10" id="KW-0812">Transmembrane</keyword>
<dbReference type="RefSeq" id="WP_090255045.1">
    <property type="nucleotide sequence ID" value="NZ_FOAA01000017.1"/>
</dbReference>
<feature type="short sequence motif" description="TonB C-terminal box" evidence="11">
    <location>
        <begin position="658"/>
        <end position="675"/>
    </location>
</feature>
<keyword evidence="4 10" id="KW-1134">Transmembrane beta strand</keyword>
<keyword evidence="3 10" id="KW-0813">Transport</keyword>
<comment type="subcellular location">
    <subcellularLocation>
        <location evidence="1 10">Cell outer membrane</location>
        <topology evidence="1 10">Multi-pass membrane protein</topology>
    </subcellularLocation>
</comment>
<dbReference type="Pfam" id="PF00593">
    <property type="entry name" value="TonB_dep_Rec_b-barrel"/>
    <property type="match status" value="1"/>
</dbReference>
<keyword evidence="6" id="KW-0732">Signal</keyword>
<dbReference type="InterPro" id="IPR039426">
    <property type="entry name" value="TonB-dep_rcpt-like"/>
</dbReference>
<dbReference type="GO" id="GO:0015344">
    <property type="term" value="F:siderophore uptake transmembrane transporter activity"/>
    <property type="evidence" value="ECO:0007669"/>
    <property type="project" value="TreeGrafter"/>
</dbReference>
<dbReference type="GO" id="GO:0009279">
    <property type="term" value="C:cell outer membrane"/>
    <property type="evidence" value="ECO:0007669"/>
    <property type="project" value="UniProtKB-SubCell"/>
</dbReference>
<dbReference type="PROSITE" id="PS52016">
    <property type="entry name" value="TONB_DEPENDENT_REC_3"/>
    <property type="match status" value="1"/>
</dbReference>
<evidence type="ECO:0000313" key="16">
    <source>
        <dbReference type="EMBL" id="SEL45674.1"/>
    </source>
</evidence>
<keyword evidence="7 12" id="KW-0798">TonB box</keyword>
<dbReference type="PROSITE" id="PS01156">
    <property type="entry name" value="TONB_DEPENDENT_REC_2"/>
    <property type="match status" value="1"/>
</dbReference>
<sequence length="675" mass="75709">MHKSNPLVLAMVSGTLVSPSFAGQANHHPSAVVELDSIVVQSRIPSNRRITDEDIRRHQPLDVADIFRSEVSVDVGGGSRNAQRLYLRGVEASNLNVNIDGAREGRNLHQHRGSLGGLDPDLIRQVEVDPRPSADQGPGALGGRVAFTTKDAQDLLLPDQQQGARMKAAYASADEAWLGSTSLMTRLNEDWGALAHLRAVNREDYRIGGGETMPHSGGQDRDYLLRLSRLPTQGHEIRLGAQRHTFTGDHPYGSRGSDFGDPREDQAQDEVGQRVRQHRWTLQHTYDAPRDWLDWNGHLYLTDHQLQRLDNDTRTRTREYGGDARNTFHFDHLDIQHRLTVGVDYYLEEGRTEGPSISSESRNLGAFIQNRMHRGRVSLSLGARFDDFSTEFYQQTLSGSAVSPNVSAEVELPAGLTAFAGYGEAVSGAGIIPVGWMAYINEDTNLNDGEPFKAEKSRRREAGLRYEARDALADRDRLQLELTLFDTRLHNSVDRDDPWGSPFASRPFGFEPPFVGTIRNREDTLRTRGYEIRGSWGIGRYDTHVSFFSAETLDEDGNPQSVSRRRGGTGGDRFVWDHRWAALDSLTLGYTFTWVDDLTQVPDDAPPRDGYSLHDLQAQWDPGLDERLTLSLVIHNLLDTRYARHTSLADTDDDGRILVRDEPGRDIRMSATLRF</sequence>
<dbReference type="InterPro" id="IPR000531">
    <property type="entry name" value="Beta-barrel_TonB"/>
</dbReference>